<feature type="transmembrane region" description="Helical" evidence="1">
    <location>
        <begin position="84"/>
        <end position="104"/>
    </location>
</feature>
<organism evidence="2 3">
    <name type="scientific">Borrelia hermsii (strain HS1 / DAH)</name>
    <dbReference type="NCBI Taxonomy" id="314723"/>
    <lineage>
        <taxon>Bacteria</taxon>
        <taxon>Pseudomonadati</taxon>
        <taxon>Spirochaetota</taxon>
        <taxon>Spirochaetia</taxon>
        <taxon>Spirochaetales</taxon>
        <taxon>Borreliaceae</taxon>
        <taxon>Borrelia</taxon>
    </lineage>
</organism>
<gene>
    <name evidence="2" type="ordered locus">BH0708</name>
</gene>
<evidence type="ECO:0000313" key="2">
    <source>
        <dbReference type="EMBL" id="AAX17207.1"/>
    </source>
</evidence>
<dbReference type="Proteomes" id="UP000008834">
    <property type="component" value="Chromosome"/>
</dbReference>
<name>A0AA34R4B4_BORHD</name>
<accession>A0AA34R4B4</accession>
<protein>
    <submittedName>
        <fullName evidence="2">Uncharacterized protein</fullName>
    </submittedName>
</protein>
<dbReference type="EMBL" id="CP000048">
    <property type="protein sequence ID" value="AAX17207.1"/>
    <property type="molecule type" value="Genomic_DNA"/>
</dbReference>
<reference evidence="3" key="1">
    <citation type="submission" date="2004-12" db="EMBL/GenBank/DDBJ databases">
        <title>The genome sequence of Borrelia hermsii and Borrelia turicatae: comparative analysis of two agents of endemic N. America relapsing fever.</title>
        <authorList>
            <person name="Porcella S.F."/>
            <person name="Raffel S.J."/>
            <person name="Schrumpf M.E."/>
            <person name="Montgomery B."/>
            <person name="Smith T."/>
            <person name="Schwan T.G."/>
        </authorList>
    </citation>
    <scope>NUCLEOTIDE SEQUENCE [LARGE SCALE GENOMIC DNA]</scope>
    <source>
        <strain evidence="3">HS1 / DAH</strain>
    </source>
</reference>
<keyword evidence="1" id="KW-1133">Transmembrane helix</keyword>
<feature type="transmembrane region" description="Helical" evidence="1">
    <location>
        <begin position="12"/>
        <end position="36"/>
    </location>
</feature>
<evidence type="ECO:0000256" key="1">
    <source>
        <dbReference type="SAM" id="Phobius"/>
    </source>
</evidence>
<feature type="transmembrane region" description="Helical" evidence="1">
    <location>
        <begin position="56"/>
        <end position="77"/>
    </location>
</feature>
<dbReference type="AlphaFoldDB" id="A0AA34R4B4"/>
<dbReference type="KEGG" id="bhr:BH0708"/>
<keyword evidence="1" id="KW-0472">Membrane</keyword>
<proteinExistence type="predicted"/>
<evidence type="ECO:0000313" key="3">
    <source>
        <dbReference type="Proteomes" id="UP000008834"/>
    </source>
</evidence>
<sequence length="108" mass="12551">MMKNSDASDLRLFSILIRVLVIILFLNSVLSLFMFLAGAYNVFMHSFQKFSLEFTIVLSAVAFGLEVTRLIFFYLFGGKRIKRYTILVFSFIICFCAFFIKIFLSLEI</sequence>
<keyword evidence="1" id="KW-0812">Transmembrane</keyword>